<gene>
    <name evidence="3" type="ORF">KRX52_15495</name>
</gene>
<evidence type="ECO:0000313" key="4">
    <source>
        <dbReference type="Proteomes" id="UP000813068"/>
    </source>
</evidence>
<dbReference type="EMBL" id="JAHRGL010000049">
    <property type="protein sequence ID" value="MBV2134183.1"/>
    <property type="molecule type" value="Genomic_DNA"/>
</dbReference>
<sequence length="190" mass="20497">MPLPRRKTVITSLLVLIAAVALWSLYQWYQARYIRPFSETTVLFDAAGLRLPAGLAGPGAIRVVHLWDPPCPCNVGNQQHLAELVQRFAGQGVSFHVWQKPGSRGQLPDTLKALQPLAELPGAEHLPASPAVAIWDRDGKLAYVGPYSEGATCTSGNSFIEPVLEALLAGRAVHSTGSLAVGCYCAWQEE</sequence>
<keyword evidence="1" id="KW-0812">Transmembrane</keyword>
<evidence type="ECO:0000256" key="1">
    <source>
        <dbReference type="SAM" id="Phobius"/>
    </source>
</evidence>
<comment type="caution">
    <text evidence="3">The sequence shown here is derived from an EMBL/GenBank/DDBJ whole genome shotgun (WGS) entry which is preliminary data.</text>
</comment>
<protein>
    <submittedName>
        <fullName evidence="3">Thiol-disulfide isomerase</fullName>
    </submittedName>
</protein>
<reference evidence="3 4" key="1">
    <citation type="submission" date="2021-06" db="EMBL/GenBank/DDBJ databases">
        <title>Differences between aerobic and microaerobic xylene degrading microbial communities.</title>
        <authorList>
            <person name="Banerjee S."/>
            <person name="Tancsics A."/>
        </authorList>
    </citation>
    <scope>NUCLEOTIDE SEQUENCE [LARGE SCALE GENOMIC DNA]</scope>
    <source>
        <strain evidence="3 4">MAP12</strain>
    </source>
</reference>
<organism evidence="3 4">
    <name type="scientific">Geopseudomonas aromaticivorans</name>
    <dbReference type="NCBI Taxonomy" id="2849492"/>
    <lineage>
        <taxon>Bacteria</taxon>
        <taxon>Pseudomonadati</taxon>
        <taxon>Pseudomonadota</taxon>
        <taxon>Gammaproteobacteria</taxon>
        <taxon>Pseudomonadales</taxon>
        <taxon>Pseudomonadaceae</taxon>
        <taxon>Geopseudomonas</taxon>
    </lineage>
</organism>
<name>A0ABS6MZF4_9GAMM</name>
<dbReference type="GO" id="GO:0016853">
    <property type="term" value="F:isomerase activity"/>
    <property type="evidence" value="ECO:0007669"/>
    <property type="project" value="UniProtKB-KW"/>
</dbReference>
<accession>A0ABS6MZF4</accession>
<proteinExistence type="predicted"/>
<evidence type="ECO:0000259" key="2">
    <source>
        <dbReference type="Pfam" id="PF20029"/>
    </source>
</evidence>
<keyword evidence="1" id="KW-1133">Transmembrane helix</keyword>
<feature type="transmembrane region" description="Helical" evidence="1">
    <location>
        <begin position="9"/>
        <end position="29"/>
    </location>
</feature>
<feature type="domain" description="DUF6436" evidence="2">
    <location>
        <begin position="42"/>
        <end position="187"/>
    </location>
</feature>
<dbReference type="InterPro" id="IPR045494">
    <property type="entry name" value="DUF6436"/>
</dbReference>
<dbReference type="RefSeq" id="WP_217682619.1">
    <property type="nucleotide sequence ID" value="NZ_JAHRGL010000049.1"/>
</dbReference>
<dbReference type="Pfam" id="PF20029">
    <property type="entry name" value="DUF6436"/>
    <property type="match status" value="1"/>
</dbReference>
<keyword evidence="3" id="KW-0413">Isomerase</keyword>
<evidence type="ECO:0000313" key="3">
    <source>
        <dbReference type="EMBL" id="MBV2134183.1"/>
    </source>
</evidence>
<keyword evidence="1" id="KW-0472">Membrane</keyword>
<keyword evidence="4" id="KW-1185">Reference proteome</keyword>
<dbReference type="Proteomes" id="UP000813068">
    <property type="component" value="Unassembled WGS sequence"/>
</dbReference>